<feature type="transmembrane region" description="Helical" evidence="15">
    <location>
        <begin position="6"/>
        <end position="29"/>
    </location>
</feature>
<dbReference type="eggNOG" id="COG1981">
    <property type="taxonomic scope" value="Bacteria"/>
</dbReference>
<evidence type="ECO:0000256" key="15">
    <source>
        <dbReference type="SAM" id="Phobius"/>
    </source>
</evidence>
<evidence type="ECO:0000256" key="4">
    <source>
        <dbReference type="ARBA" id="ARBA00017504"/>
    </source>
</evidence>
<keyword evidence="6 14" id="KW-0349">Heme</keyword>
<proteinExistence type="inferred from homology"/>
<keyword evidence="17" id="KW-1185">Reference proteome</keyword>
<evidence type="ECO:0000313" key="17">
    <source>
        <dbReference type="Proteomes" id="UP000054363"/>
    </source>
</evidence>
<evidence type="ECO:0000256" key="2">
    <source>
        <dbReference type="ARBA" id="ARBA00005073"/>
    </source>
</evidence>
<evidence type="ECO:0000313" key="16">
    <source>
        <dbReference type="EMBL" id="KFZ30818.1"/>
    </source>
</evidence>
<dbReference type="PANTHER" id="PTHR40255">
    <property type="entry name" value="UPF0093 MEMBRANE PROTEIN SLR1790"/>
    <property type="match status" value="1"/>
</dbReference>
<dbReference type="EMBL" id="JPER01000003">
    <property type="protein sequence ID" value="KFZ30818.1"/>
    <property type="molecule type" value="Genomic_DNA"/>
</dbReference>
<evidence type="ECO:0000256" key="12">
    <source>
        <dbReference type="ARBA" id="ARBA00023136"/>
    </source>
</evidence>
<dbReference type="Pfam" id="PF03653">
    <property type="entry name" value="UPF0093"/>
    <property type="match status" value="1"/>
</dbReference>
<dbReference type="GO" id="GO:0005886">
    <property type="term" value="C:plasma membrane"/>
    <property type="evidence" value="ECO:0007669"/>
    <property type="project" value="UniProtKB-SubCell"/>
</dbReference>
<dbReference type="STRING" id="435908.IDSA_06960"/>
<evidence type="ECO:0000256" key="1">
    <source>
        <dbReference type="ARBA" id="ARBA00004651"/>
    </source>
</evidence>
<evidence type="ECO:0000256" key="3">
    <source>
        <dbReference type="ARBA" id="ARBA00006501"/>
    </source>
</evidence>
<sequence>MIWFLSLHIIALLFWAAGILYIPVLLAGAAKSADEFERTPGNHDSIAHVVFTYIATPAALVAMAAGAIVVMLTDAVEFWLAAKLTLVTILVIIHGLLGMLITRAERQQYQDLRLLSRLSSVILILVMVGIVWLALSKPDAPEAFAWPL</sequence>
<keyword evidence="12 14" id="KW-0472">Membrane</keyword>
<dbReference type="AlphaFoldDB" id="A0A094L7T2"/>
<evidence type="ECO:0000256" key="7">
    <source>
        <dbReference type="ARBA" id="ARBA00022692"/>
    </source>
</evidence>
<dbReference type="OrthoDB" id="5770094at2"/>
<keyword evidence="10" id="KW-0560">Oxidoreductase</keyword>
<dbReference type="PIRSF" id="PIRSF004638">
    <property type="entry name" value="UCP004638"/>
    <property type="match status" value="1"/>
</dbReference>
<protein>
    <recommendedName>
        <fullName evidence="4 14">Protoporphyrinogen IX oxidase</fullName>
        <ecNumber evidence="14">1.3.99.-</ecNumber>
    </recommendedName>
</protein>
<feature type="transmembrane region" description="Helical" evidence="15">
    <location>
        <begin position="50"/>
        <end position="72"/>
    </location>
</feature>
<evidence type="ECO:0000256" key="9">
    <source>
        <dbReference type="ARBA" id="ARBA00022989"/>
    </source>
</evidence>
<feature type="transmembrane region" description="Helical" evidence="15">
    <location>
        <begin position="78"/>
        <end position="102"/>
    </location>
</feature>
<keyword evidence="7 15" id="KW-0812">Transmembrane</keyword>
<organism evidence="16 17">
    <name type="scientific">Pseudidiomarina salinarum</name>
    <dbReference type="NCBI Taxonomy" id="435908"/>
    <lineage>
        <taxon>Bacteria</taxon>
        <taxon>Pseudomonadati</taxon>
        <taxon>Pseudomonadota</taxon>
        <taxon>Gammaproteobacteria</taxon>
        <taxon>Alteromonadales</taxon>
        <taxon>Idiomarinaceae</taxon>
        <taxon>Pseudidiomarina</taxon>
    </lineage>
</organism>
<dbReference type="PANTHER" id="PTHR40255:SF1">
    <property type="entry name" value="PROTOPORPHYRINOGEN IX OXIDASE"/>
    <property type="match status" value="1"/>
</dbReference>
<comment type="pathway">
    <text evidence="2 14">Porphyrin-containing compound metabolism; protoporphyrin-IX biosynthesis; protoporphyrin-IX from protoporphyrinogen-IX: step 1/1.</text>
</comment>
<evidence type="ECO:0000256" key="5">
    <source>
        <dbReference type="ARBA" id="ARBA00022475"/>
    </source>
</evidence>
<evidence type="ECO:0000256" key="11">
    <source>
        <dbReference type="ARBA" id="ARBA00023004"/>
    </source>
</evidence>
<keyword evidence="5 14" id="KW-1003">Cell membrane</keyword>
<dbReference type="GO" id="GO:0070818">
    <property type="term" value="F:protoporphyrinogen oxidase activity"/>
    <property type="evidence" value="ECO:0007669"/>
    <property type="project" value="UniProtKB-UniRule"/>
</dbReference>
<comment type="caution">
    <text evidence="16">The sequence shown here is derived from an EMBL/GenBank/DDBJ whole genome shotgun (WGS) entry which is preliminary data.</text>
</comment>
<name>A0A094L7T2_9GAMM</name>
<evidence type="ECO:0000256" key="14">
    <source>
        <dbReference type="PIRNR" id="PIRNR004638"/>
    </source>
</evidence>
<dbReference type="RefSeq" id="WP_034775339.1">
    <property type="nucleotide sequence ID" value="NZ_JPER01000003.1"/>
</dbReference>
<dbReference type="GO" id="GO:0046872">
    <property type="term" value="F:metal ion binding"/>
    <property type="evidence" value="ECO:0007669"/>
    <property type="project" value="UniProtKB-UniRule"/>
</dbReference>
<evidence type="ECO:0000256" key="6">
    <source>
        <dbReference type="ARBA" id="ARBA00022617"/>
    </source>
</evidence>
<accession>A0A094L7T2</accession>
<evidence type="ECO:0000256" key="10">
    <source>
        <dbReference type="ARBA" id="ARBA00023002"/>
    </source>
</evidence>
<comment type="catalytic activity">
    <reaction evidence="13 14">
        <text>protoporphyrinogen IX + 3 A = protoporphyrin IX + 3 AH2</text>
        <dbReference type="Rhea" id="RHEA:62000"/>
        <dbReference type="ChEBI" id="CHEBI:13193"/>
        <dbReference type="ChEBI" id="CHEBI:17499"/>
        <dbReference type="ChEBI" id="CHEBI:57306"/>
        <dbReference type="ChEBI" id="CHEBI:57307"/>
    </reaction>
</comment>
<comment type="subcellular location">
    <subcellularLocation>
        <location evidence="1">Cell membrane</location>
        <topology evidence="1">Multi-pass membrane protein</topology>
    </subcellularLocation>
</comment>
<dbReference type="UniPathway" id="UPA00251">
    <property type="reaction ID" value="UER00324"/>
</dbReference>
<dbReference type="EC" id="1.3.99.-" evidence="14"/>
<comment type="similarity">
    <text evidence="3 14">Belongs to the HemJ family.</text>
</comment>
<comment type="cofactor">
    <cofactor evidence="14">
        <name>heme b</name>
        <dbReference type="ChEBI" id="CHEBI:60344"/>
    </cofactor>
    <text evidence="14">Binds 1 heme b (iron(II)-protoporphyrin IX) group per subunit.</text>
</comment>
<dbReference type="Proteomes" id="UP000054363">
    <property type="component" value="Unassembled WGS sequence"/>
</dbReference>
<keyword evidence="9 15" id="KW-1133">Transmembrane helix</keyword>
<keyword evidence="11 14" id="KW-0408">Iron</keyword>
<feature type="transmembrane region" description="Helical" evidence="15">
    <location>
        <begin position="114"/>
        <end position="135"/>
    </location>
</feature>
<reference evidence="16 17" key="1">
    <citation type="submission" date="2014-06" db="EMBL/GenBank/DDBJ databases">
        <title>The draft genome sequence of Idiomarina salinarum ISL-52.</title>
        <authorList>
            <person name="Du J."/>
            <person name="Shao Z."/>
        </authorList>
    </citation>
    <scope>NUCLEOTIDE SEQUENCE [LARGE SCALE GENOMIC DNA]</scope>
    <source>
        <strain evidence="16 17">ISL-52</strain>
    </source>
</reference>
<evidence type="ECO:0000256" key="13">
    <source>
        <dbReference type="ARBA" id="ARBA00048390"/>
    </source>
</evidence>
<dbReference type="GO" id="GO:0006782">
    <property type="term" value="P:protoporphyrinogen IX biosynthetic process"/>
    <property type="evidence" value="ECO:0007669"/>
    <property type="project" value="UniProtKB-UniRule"/>
</dbReference>
<keyword evidence="8 14" id="KW-0479">Metal-binding</keyword>
<comment type="function">
    <text evidence="14">Catalyzes the oxidation of protoporphyrinogen IX to protoporphyrin IX.</text>
</comment>
<dbReference type="InterPro" id="IPR005265">
    <property type="entry name" value="HemJ-like"/>
</dbReference>
<evidence type="ECO:0000256" key="8">
    <source>
        <dbReference type="ARBA" id="ARBA00022723"/>
    </source>
</evidence>
<gene>
    <name evidence="16" type="ORF">IDSA_06960</name>
</gene>